<organism evidence="2 3">
    <name type="scientific">Obba rivulosa</name>
    <dbReference type="NCBI Taxonomy" id="1052685"/>
    <lineage>
        <taxon>Eukaryota</taxon>
        <taxon>Fungi</taxon>
        <taxon>Dikarya</taxon>
        <taxon>Basidiomycota</taxon>
        <taxon>Agaricomycotina</taxon>
        <taxon>Agaricomycetes</taxon>
        <taxon>Polyporales</taxon>
        <taxon>Gelatoporiaceae</taxon>
        <taxon>Obba</taxon>
    </lineage>
</organism>
<dbReference type="Proteomes" id="UP000250043">
    <property type="component" value="Unassembled WGS sequence"/>
</dbReference>
<sequence length="253" mass="29094">MSAKLQVDATLIDPAGWRPKKSRFFLGDEELVIFKAEHTLFRVHRYFLGRDSEFFRGLFLCPPGKGGAEGKTEQSPIELYHVTAFEFECLIDFLYNGMYDSVSRPRTPIQWTALLSIFSRFMFDKIRVMSTNALEALSPPLNPVDRIILSMQFDIPHWLKPALVDLCMRQQPLSDVEGRRVGLKASLQISRARERFKTASTSADRAIQWVGQWCYTCNSHRPHASSGRCVNCNPGETIERDRERARLIVEDMF</sequence>
<accession>A0A8E2J4Y3</accession>
<proteinExistence type="predicted"/>
<gene>
    <name evidence="2" type="ORF">OBBRIDRAFT_103898</name>
</gene>
<evidence type="ECO:0000313" key="3">
    <source>
        <dbReference type="Proteomes" id="UP000250043"/>
    </source>
</evidence>
<evidence type="ECO:0000313" key="2">
    <source>
        <dbReference type="EMBL" id="OCH94658.1"/>
    </source>
</evidence>
<reference evidence="2 3" key="1">
    <citation type="submission" date="2016-07" db="EMBL/GenBank/DDBJ databases">
        <title>Draft genome of the white-rot fungus Obba rivulosa 3A-2.</title>
        <authorList>
            <consortium name="DOE Joint Genome Institute"/>
            <person name="Miettinen O."/>
            <person name="Riley R."/>
            <person name="Acob R."/>
            <person name="Barry K."/>
            <person name="Cullen D."/>
            <person name="De Vries R."/>
            <person name="Hainaut M."/>
            <person name="Hatakka A."/>
            <person name="Henrissat B."/>
            <person name="Hilden K."/>
            <person name="Kuo R."/>
            <person name="Labutti K."/>
            <person name="Lipzen A."/>
            <person name="Makela M.R."/>
            <person name="Sandor L."/>
            <person name="Spatafora J.W."/>
            <person name="Grigoriev I.V."/>
            <person name="Hibbett D.S."/>
        </authorList>
    </citation>
    <scope>NUCLEOTIDE SEQUENCE [LARGE SCALE GENOMIC DNA]</scope>
    <source>
        <strain evidence="2 3">3A-2</strain>
    </source>
</reference>
<name>A0A8E2J4Y3_9APHY</name>
<feature type="domain" description="BTB" evidence="1">
    <location>
        <begin position="27"/>
        <end position="103"/>
    </location>
</feature>
<dbReference type="SMART" id="SM00225">
    <property type="entry name" value="BTB"/>
    <property type="match status" value="1"/>
</dbReference>
<dbReference type="Pfam" id="PF00651">
    <property type="entry name" value="BTB"/>
    <property type="match status" value="1"/>
</dbReference>
<keyword evidence="3" id="KW-1185">Reference proteome</keyword>
<dbReference type="EMBL" id="KV722342">
    <property type="protein sequence ID" value="OCH94658.1"/>
    <property type="molecule type" value="Genomic_DNA"/>
</dbReference>
<evidence type="ECO:0000259" key="1">
    <source>
        <dbReference type="PROSITE" id="PS50097"/>
    </source>
</evidence>
<dbReference type="InterPro" id="IPR000210">
    <property type="entry name" value="BTB/POZ_dom"/>
</dbReference>
<protein>
    <recommendedName>
        <fullName evidence="1">BTB domain-containing protein</fullName>
    </recommendedName>
</protein>
<dbReference type="AlphaFoldDB" id="A0A8E2J4Y3"/>
<dbReference type="InterPro" id="IPR011333">
    <property type="entry name" value="SKP1/BTB/POZ_sf"/>
</dbReference>
<dbReference type="OrthoDB" id="3223751at2759"/>
<dbReference type="CDD" id="cd18186">
    <property type="entry name" value="BTB_POZ_ZBTB_KLHL-like"/>
    <property type="match status" value="1"/>
</dbReference>
<dbReference type="SUPFAM" id="SSF54695">
    <property type="entry name" value="POZ domain"/>
    <property type="match status" value="1"/>
</dbReference>
<dbReference type="Gene3D" id="3.30.710.10">
    <property type="entry name" value="Potassium Channel Kv1.1, Chain A"/>
    <property type="match status" value="1"/>
</dbReference>
<dbReference type="PROSITE" id="PS50097">
    <property type="entry name" value="BTB"/>
    <property type="match status" value="1"/>
</dbReference>